<dbReference type="RefSeq" id="WP_014809850.1">
    <property type="nucleotide sequence ID" value="NC_018025.1"/>
</dbReference>
<accession>I4C565</accession>
<keyword evidence="7" id="KW-1185">Reference proteome</keyword>
<gene>
    <name evidence="6" type="ordered locus">Desti_2002</name>
</gene>
<keyword evidence="2" id="KW-0813">Transport</keyword>
<evidence type="ECO:0000256" key="2">
    <source>
        <dbReference type="ARBA" id="ARBA00022448"/>
    </source>
</evidence>
<dbReference type="eggNOG" id="COG0683">
    <property type="taxonomic scope" value="Bacteria"/>
</dbReference>
<dbReference type="InterPro" id="IPR028082">
    <property type="entry name" value="Peripla_BP_I"/>
</dbReference>
<dbReference type="EMBL" id="CP003360">
    <property type="protein sequence ID" value="AFM24706.1"/>
    <property type="molecule type" value="Genomic_DNA"/>
</dbReference>
<comment type="similarity">
    <text evidence="1">Belongs to the leucine-binding protein family.</text>
</comment>
<dbReference type="PANTHER" id="PTHR30483:SF37">
    <property type="entry name" value="ABC TRANSPORTER SUBSTRATE-BINDING PROTEIN"/>
    <property type="match status" value="1"/>
</dbReference>
<dbReference type="Gene3D" id="3.40.50.2300">
    <property type="match status" value="2"/>
</dbReference>
<keyword evidence="4" id="KW-0029">Amino-acid transport</keyword>
<dbReference type="Proteomes" id="UP000006055">
    <property type="component" value="Chromosome"/>
</dbReference>
<evidence type="ECO:0000313" key="6">
    <source>
        <dbReference type="EMBL" id="AFM24706.1"/>
    </source>
</evidence>
<dbReference type="KEGG" id="dti:Desti_2002"/>
<proteinExistence type="inferred from homology"/>
<dbReference type="Pfam" id="PF13458">
    <property type="entry name" value="Peripla_BP_6"/>
    <property type="match status" value="1"/>
</dbReference>
<dbReference type="GO" id="GO:0006865">
    <property type="term" value="P:amino acid transport"/>
    <property type="evidence" value="ECO:0007669"/>
    <property type="project" value="UniProtKB-KW"/>
</dbReference>
<dbReference type="HOGENOM" id="CLU_027128_1_4_7"/>
<dbReference type="STRING" id="706587.Desti_2002"/>
<dbReference type="CDD" id="cd06330">
    <property type="entry name" value="PBP1_As_SBP-like"/>
    <property type="match status" value="1"/>
</dbReference>
<reference evidence="7" key="1">
    <citation type="submission" date="2012-06" db="EMBL/GenBank/DDBJ databases">
        <title>Complete sequence of chromosome of Desulfomonile tiedjei DSM 6799.</title>
        <authorList>
            <person name="Lucas S."/>
            <person name="Copeland A."/>
            <person name="Lapidus A."/>
            <person name="Glavina del Rio T."/>
            <person name="Dalin E."/>
            <person name="Tice H."/>
            <person name="Bruce D."/>
            <person name="Goodwin L."/>
            <person name="Pitluck S."/>
            <person name="Peters L."/>
            <person name="Ovchinnikova G."/>
            <person name="Zeytun A."/>
            <person name="Lu M."/>
            <person name="Kyrpides N."/>
            <person name="Mavromatis K."/>
            <person name="Ivanova N."/>
            <person name="Brettin T."/>
            <person name="Detter J.C."/>
            <person name="Han C."/>
            <person name="Larimer F."/>
            <person name="Land M."/>
            <person name="Hauser L."/>
            <person name="Markowitz V."/>
            <person name="Cheng J.-F."/>
            <person name="Hugenholtz P."/>
            <person name="Woyke T."/>
            <person name="Wu D."/>
            <person name="Spring S."/>
            <person name="Schroeder M."/>
            <person name="Brambilla E."/>
            <person name="Klenk H.-P."/>
            <person name="Eisen J.A."/>
        </authorList>
    </citation>
    <scope>NUCLEOTIDE SEQUENCE [LARGE SCALE GENOMIC DNA]</scope>
    <source>
        <strain evidence="7">ATCC 49306 / DSM 6799 / DCB-1</strain>
    </source>
</reference>
<name>I4C565_DESTA</name>
<organism evidence="6 7">
    <name type="scientific">Desulfomonile tiedjei (strain ATCC 49306 / DSM 6799 / DCB-1)</name>
    <dbReference type="NCBI Taxonomy" id="706587"/>
    <lineage>
        <taxon>Bacteria</taxon>
        <taxon>Pseudomonadati</taxon>
        <taxon>Thermodesulfobacteriota</taxon>
        <taxon>Desulfomonilia</taxon>
        <taxon>Desulfomonilales</taxon>
        <taxon>Desulfomonilaceae</taxon>
        <taxon>Desulfomonile</taxon>
    </lineage>
</organism>
<keyword evidence="3" id="KW-0732">Signal</keyword>
<dbReference type="SUPFAM" id="SSF53822">
    <property type="entry name" value="Periplasmic binding protein-like I"/>
    <property type="match status" value="1"/>
</dbReference>
<evidence type="ECO:0000256" key="1">
    <source>
        <dbReference type="ARBA" id="ARBA00010062"/>
    </source>
</evidence>
<dbReference type="InterPro" id="IPR051010">
    <property type="entry name" value="BCAA_transport"/>
</dbReference>
<evidence type="ECO:0000256" key="4">
    <source>
        <dbReference type="ARBA" id="ARBA00022970"/>
    </source>
</evidence>
<protein>
    <submittedName>
        <fullName evidence="6">Amino acid/amide ABC transporter substrate-binding protein, HAAT family</fullName>
    </submittedName>
</protein>
<dbReference type="OrthoDB" id="9772589at2"/>
<dbReference type="PATRIC" id="fig|706587.4.peg.2299"/>
<dbReference type="AlphaFoldDB" id="I4C565"/>
<dbReference type="PRINTS" id="PR00337">
    <property type="entry name" value="LEUILEVALBP"/>
</dbReference>
<evidence type="ECO:0000259" key="5">
    <source>
        <dbReference type="Pfam" id="PF13458"/>
    </source>
</evidence>
<dbReference type="InterPro" id="IPR000709">
    <property type="entry name" value="Leu_Ile_Val-bd"/>
</dbReference>
<evidence type="ECO:0000313" key="7">
    <source>
        <dbReference type="Proteomes" id="UP000006055"/>
    </source>
</evidence>
<sequence length="417" mass="46178">MRKHRFLGIVLVAVLAFILVPFAQAQEKIVKIGSLFPMTGRAGLYGLDSVDAAEMAVEEINAKGGVAGYKLEFINTDSKAKPADAVRIAKRYIDEDKVHFLFGVVSSAVGLALTEVSKQNKKIFIGTDHASTQLTVDKFQPYYFRVSNNTFQSMAAGALYLKELAQTKPWTTIAYVGPDYAYGHDQWNELKYNLDRFGVKYKIVGEYWPKLFAPDYTPFITSIIKDKPDVLISGLWGGDSVAFIKQATPYGLFEKTLFCSPDAGGNYEVMSATGAELPLGLVLSARHHNNWPDTAANKEYVQKFFKKTGRYPTYAAEGAYAGILAIAQAVEKVGNPDDADKLVKALEGMKIQLPEDPEGFTSYIDPATHQIVQVQAVGVTVANDQFPPAKRMLGEWKIYKAEDLLPPKEYIESKQKK</sequence>
<evidence type="ECO:0000256" key="3">
    <source>
        <dbReference type="ARBA" id="ARBA00022729"/>
    </source>
</evidence>
<feature type="domain" description="Leucine-binding protein" evidence="5">
    <location>
        <begin position="30"/>
        <end position="373"/>
    </location>
</feature>
<dbReference type="PANTHER" id="PTHR30483">
    <property type="entry name" value="LEUCINE-SPECIFIC-BINDING PROTEIN"/>
    <property type="match status" value="1"/>
</dbReference>
<dbReference type="InterPro" id="IPR028081">
    <property type="entry name" value="Leu-bd"/>
</dbReference>